<dbReference type="InterPro" id="IPR015202">
    <property type="entry name" value="GO-like_E_set"/>
</dbReference>
<dbReference type="SUPFAM" id="SSF50965">
    <property type="entry name" value="Galactose oxidase, central domain"/>
    <property type="match status" value="1"/>
</dbReference>
<evidence type="ECO:0000256" key="1">
    <source>
        <dbReference type="ARBA" id="ARBA00022729"/>
    </source>
</evidence>
<dbReference type="InterPro" id="IPR037293">
    <property type="entry name" value="Gal_Oxidase_central_sf"/>
</dbReference>
<dbReference type="SMART" id="SM00231">
    <property type="entry name" value="FA58C"/>
    <property type="match status" value="1"/>
</dbReference>
<dbReference type="HOGENOM" id="CLU_013444_1_1_1"/>
<evidence type="ECO:0000313" key="4">
    <source>
        <dbReference type="EMBL" id="CEJ92113.1"/>
    </source>
</evidence>
<keyword evidence="5" id="KW-1185">Reference proteome</keyword>
<dbReference type="SMART" id="SM00612">
    <property type="entry name" value="Kelch"/>
    <property type="match status" value="3"/>
</dbReference>
<dbReference type="Gene3D" id="2.60.120.260">
    <property type="entry name" value="Galactose-binding domain-like"/>
    <property type="match status" value="1"/>
</dbReference>
<dbReference type="OrthoDB" id="2019572at2759"/>
<dbReference type="InterPro" id="IPR009880">
    <property type="entry name" value="Glyoxal_oxidase_N"/>
</dbReference>
<dbReference type="STRING" id="1531966.A0A0A1TMB5"/>
<dbReference type="EMBL" id="CDHN01000004">
    <property type="protein sequence ID" value="CEJ92113.1"/>
    <property type="molecule type" value="Genomic_DNA"/>
</dbReference>
<dbReference type="Gene3D" id="2.130.10.80">
    <property type="entry name" value="Galactose oxidase/kelch, beta-propeller"/>
    <property type="match status" value="1"/>
</dbReference>
<dbReference type="Proteomes" id="UP000039046">
    <property type="component" value="Unassembled WGS sequence"/>
</dbReference>
<accession>A0A0A1TMB5</accession>
<dbReference type="Pfam" id="PF00754">
    <property type="entry name" value="F5_F8_type_C"/>
    <property type="match status" value="1"/>
</dbReference>
<proteinExistence type="predicted"/>
<dbReference type="InterPro" id="IPR006652">
    <property type="entry name" value="Kelch_1"/>
</dbReference>
<dbReference type="PANTHER" id="PTHR32208">
    <property type="entry name" value="SECRETED PROTEIN-RELATED"/>
    <property type="match status" value="1"/>
</dbReference>
<dbReference type="SUPFAM" id="SSF49785">
    <property type="entry name" value="Galactose-binding domain-like"/>
    <property type="match status" value="1"/>
</dbReference>
<dbReference type="InterPro" id="IPR014756">
    <property type="entry name" value="Ig_E-set"/>
</dbReference>
<dbReference type="Pfam" id="PF09118">
    <property type="entry name" value="GO-like_E_set"/>
    <property type="match status" value="1"/>
</dbReference>
<gene>
    <name evidence="4" type="ORF">VHEMI07786</name>
</gene>
<dbReference type="InterPro" id="IPR011043">
    <property type="entry name" value="Gal_Oxase/kelch_b-propeller"/>
</dbReference>
<dbReference type="InterPro" id="IPR000421">
    <property type="entry name" value="FA58C"/>
</dbReference>
<evidence type="ECO:0000313" key="5">
    <source>
        <dbReference type="Proteomes" id="UP000039046"/>
    </source>
</evidence>
<feature type="domain" description="F5/8 type C" evidence="3">
    <location>
        <begin position="38"/>
        <end position="193"/>
    </location>
</feature>
<dbReference type="SUPFAM" id="SSF81296">
    <property type="entry name" value="E set domains"/>
    <property type="match status" value="1"/>
</dbReference>
<dbReference type="PANTHER" id="PTHR32208:SF68">
    <property type="entry name" value="GALACTOSE OXIDASE"/>
    <property type="match status" value="1"/>
</dbReference>
<keyword evidence="1 2" id="KW-0732">Signal</keyword>
<evidence type="ECO:0000256" key="2">
    <source>
        <dbReference type="SAM" id="SignalP"/>
    </source>
</evidence>
<protein>
    <recommendedName>
        <fullName evidence="3">F5/8 type C domain-containing protein</fullName>
    </recommendedName>
</protein>
<reference evidence="4 5" key="1">
    <citation type="journal article" date="2015" name="Genome Announc.">
        <title>Draft Genome Sequence and Gene Annotation of the Entomopathogenic Fungus Verticillium hemipterigenum.</title>
        <authorList>
            <person name="Horn F."/>
            <person name="Habel A."/>
            <person name="Scharf D.H."/>
            <person name="Dworschak J."/>
            <person name="Brakhage A.A."/>
            <person name="Guthke R."/>
            <person name="Hertweck C."/>
            <person name="Linde J."/>
        </authorList>
    </citation>
    <scope>NUCLEOTIDE SEQUENCE [LARGE SCALE GENOMIC DNA]</scope>
</reference>
<sequence length="680" mass="73553">MVKVQALTLLLGAISHTSALKLMPPRPPKLGGKDHYGEDPNAVALQAAAPIGRELDRSGWRVTCDSYETGNECEKAIDGDNNSFWHTNYDVNGGPQPPHTITVDMGQTFNINGVSVKPRQDGNNHGLIARHELYVSTDKNNWEKVAYGAWHADPTDKFANFEAKSARYFKLVALTEINGNPWTSIAELQAFQSQNGPAQYAGTGRWGPTINFPTVPVAGVVNPLSGVVTIWSAYAYDNYLGSTFDRVFTSSWNMATNVVEPKLVDNTDHDMFCPGISITGNGQMIVTGGNSAKKSTLFDFNSGSWNIGPEMNIPRGYQSSATTSDGKVFTIGGSWSGGNGGKNGEIYDPRARSWKNLPGADVTPMLTNDKDGVYRADNHAWLFGWKSGTVFQAGPSKAMNWYYTSGSGSYKGAGTRRSYRGDDEDSMTGNAVMFDAVKGKILAFGGSPSYQDTNANAHAHLITLKNPGDQVDVTFASNGLWYPRAFHTSVVLPNGQVFITGGQTYAVPFNDDNSDLTPEMYNPDQDNFIKMAPNSIIRVYHSIALLLPDGTVFSAGGGLCGDCNTNHFDGQVFTPPYLLNSNGSPATRPVIQRASTDKRTVTFTTDSAVSSASLVRFGTATHTVNTDQRRVPLTITSTGKNSYRADLPTDSGVLLPGYYMLFVMNDKGVPSVSKTLDLTN</sequence>
<dbReference type="InterPro" id="IPR008979">
    <property type="entry name" value="Galactose-bd-like_sf"/>
</dbReference>
<dbReference type="CDD" id="cd02851">
    <property type="entry name" value="E_set_GO_C"/>
    <property type="match status" value="1"/>
</dbReference>
<organism evidence="4 5">
    <name type="scientific">[Torrubiella] hemipterigena</name>
    <dbReference type="NCBI Taxonomy" id="1531966"/>
    <lineage>
        <taxon>Eukaryota</taxon>
        <taxon>Fungi</taxon>
        <taxon>Dikarya</taxon>
        <taxon>Ascomycota</taxon>
        <taxon>Pezizomycotina</taxon>
        <taxon>Sordariomycetes</taxon>
        <taxon>Hypocreomycetidae</taxon>
        <taxon>Hypocreales</taxon>
        <taxon>Clavicipitaceae</taxon>
        <taxon>Clavicipitaceae incertae sedis</taxon>
        <taxon>'Torrubiella' clade</taxon>
    </lineage>
</organism>
<dbReference type="PROSITE" id="PS50022">
    <property type="entry name" value="FA58C_3"/>
    <property type="match status" value="1"/>
</dbReference>
<feature type="chain" id="PRO_5001979813" description="F5/8 type C domain-containing protein" evidence="2">
    <location>
        <begin position="20"/>
        <end position="680"/>
    </location>
</feature>
<dbReference type="InterPro" id="IPR013783">
    <property type="entry name" value="Ig-like_fold"/>
</dbReference>
<dbReference type="Gene3D" id="2.60.40.10">
    <property type="entry name" value="Immunoglobulins"/>
    <property type="match status" value="1"/>
</dbReference>
<name>A0A0A1TMB5_9HYPO</name>
<evidence type="ECO:0000259" key="3">
    <source>
        <dbReference type="PROSITE" id="PS50022"/>
    </source>
</evidence>
<dbReference type="AlphaFoldDB" id="A0A0A1TMB5"/>
<feature type="signal peptide" evidence="2">
    <location>
        <begin position="1"/>
        <end position="19"/>
    </location>
</feature>
<dbReference type="Pfam" id="PF07250">
    <property type="entry name" value="Glyoxal_oxid_N"/>
    <property type="match status" value="1"/>
</dbReference>